<feature type="transmembrane region" description="Helical" evidence="5">
    <location>
        <begin position="285"/>
        <end position="304"/>
    </location>
</feature>
<dbReference type="AlphaFoldDB" id="A0A923HTE2"/>
<dbReference type="PANTHER" id="PTHR43427:SF12">
    <property type="entry name" value="CHLORIDE TRANSPORTER"/>
    <property type="match status" value="1"/>
</dbReference>
<feature type="transmembrane region" description="Helical" evidence="5">
    <location>
        <begin position="361"/>
        <end position="388"/>
    </location>
</feature>
<feature type="transmembrane region" description="Helical" evidence="5">
    <location>
        <begin position="135"/>
        <end position="155"/>
    </location>
</feature>
<dbReference type="GO" id="GO:0016020">
    <property type="term" value="C:membrane"/>
    <property type="evidence" value="ECO:0007669"/>
    <property type="project" value="UniProtKB-SubCell"/>
</dbReference>
<comment type="caution">
    <text evidence="6">The sequence shown here is derived from an EMBL/GenBank/DDBJ whole genome shotgun (WGS) entry which is preliminary data.</text>
</comment>
<dbReference type="InterPro" id="IPR050368">
    <property type="entry name" value="ClC-type_chloride_channel"/>
</dbReference>
<evidence type="ECO:0000256" key="4">
    <source>
        <dbReference type="ARBA" id="ARBA00023136"/>
    </source>
</evidence>
<evidence type="ECO:0000256" key="1">
    <source>
        <dbReference type="ARBA" id="ARBA00004141"/>
    </source>
</evidence>
<feature type="transmembrane region" description="Helical" evidence="5">
    <location>
        <begin position="7"/>
        <end position="34"/>
    </location>
</feature>
<protein>
    <submittedName>
        <fullName evidence="6">Chloride channel protein</fullName>
    </submittedName>
</protein>
<gene>
    <name evidence="6" type="ORF">GH810_08245</name>
</gene>
<dbReference type="SUPFAM" id="SSF81340">
    <property type="entry name" value="Clc chloride channel"/>
    <property type="match status" value="1"/>
</dbReference>
<reference evidence="6" key="1">
    <citation type="submission" date="2019-10" db="EMBL/GenBank/DDBJ databases">
        <authorList>
            <person name="Ross D.E."/>
            <person name="Gulliver D."/>
        </authorList>
    </citation>
    <scope>NUCLEOTIDE SEQUENCE</scope>
    <source>
        <strain evidence="6">DER-2019</strain>
    </source>
</reference>
<dbReference type="CDD" id="cd00400">
    <property type="entry name" value="Voltage_gated_ClC"/>
    <property type="match status" value="1"/>
</dbReference>
<sequence length="399" mass="42642">MSFFVALLGGVVGGVTWILLYIMDLGIGFVWDFVPSHVNFTLYPVVICALGGALIGIWSKRFGPYPHEMSEIMVEVKKGNKVPYNNIPVVAVAALLPLIFGGSIGPEAGLTGVIVGLCFWFSDRFEFIFSEVEELAQIGMAATVGVIFGSPLFAFANQIEDETKPTVIPKNTKIFMYFVGILGGFGALNLLTGIFGGGMGLGRFPAIESVSGGEWLAAIPLALIGVIAGMLYFVFQRVMKVIVRPLNKYIILKTILGGMILGGVGIFLPYTMFAGEQQMTVVMNSWQSIGFGVLLLTGAVKLLMGNICAEMGWRGGNIFPTIFSGVAIGYACAFVIPIDPVFCVAVVTAALTATIMRKPMAVIFLLLICFPINGIIPMTIGAVIGAAIPLPKWREMGKA</sequence>
<dbReference type="Proteomes" id="UP000616595">
    <property type="component" value="Unassembled WGS sequence"/>
</dbReference>
<feature type="transmembrane region" description="Helical" evidence="5">
    <location>
        <begin position="215"/>
        <end position="235"/>
    </location>
</feature>
<feature type="transmembrane region" description="Helical" evidence="5">
    <location>
        <begin position="40"/>
        <end position="59"/>
    </location>
</feature>
<reference evidence="6" key="2">
    <citation type="submission" date="2020-10" db="EMBL/GenBank/DDBJ databases">
        <title>Comparative genomics of the Acetobacterium genus.</title>
        <authorList>
            <person name="Marshall C."/>
            <person name="May H."/>
            <person name="Norman S."/>
        </authorList>
    </citation>
    <scope>NUCLEOTIDE SEQUENCE</scope>
    <source>
        <strain evidence="6">DER-2019</strain>
    </source>
</reference>
<name>A0A923HTE2_9FIRM</name>
<accession>A0A923HTE2</accession>
<dbReference type="Pfam" id="PF00654">
    <property type="entry name" value="Voltage_CLC"/>
    <property type="match status" value="1"/>
</dbReference>
<comment type="subcellular location">
    <subcellularLocation>
        <location evidence="1">Membrane</location>
        <topology evidence="1">Multi-pass membrane protein</topology>
    </subcellularLocation>
</comment>
<dbReference type="GO" id="GO:0015108">
    <property type="term" value="F:chloride transmembrane transporter activity"/>
    <property type="evidence" value="ECO:0007669"/>
    <property type="project" value="InterPro"/>
</dbReference>
<feature type="transmembrane region" description="Helical" evidence="5">
    <location>
        <begin position="175"/>
        <end position="195"/>
    </location>
</feature>
<organism evidence="6 7">
    <name type="scientific">Acetobacterium paludosum</name>
    <dbReference type="NCBI Taxonomy" id="52693"/>
    <lineage>
        <taxon>Bacteria</taxon>
        <taxon>Bacillati</taxon>
        <taxon>Bacillota</taxon>
        <taxon>Clostridia</taxon>
        <taxon>Eubacteriales</taxon>
        <taxon>Eubacteriaceae</taxon>
        <taxon>Acetobacterium</taxon>
    </lineage>
</organism>
<keyword evidence="7" id="KW-1185">Reference proteome</keyword>
<dbReference type="PANTHER" id="PTHR43427">
    <property type="entry name" value="CHLORIDE CHANNEL PROTEIN CLC-E"/>
    <property type="match status" value="1"/>
</dbReference>
<proteinExistence type="predicted"/>
<keyword evidence="4 5" id="KW-0472">Membrane</keyword>
<dbReference type="EMBL" id="WJBD01000008">
    <property type="protein sequence ID" value="MBC3888299.1"/>
    <property type="molecule type" value="Genomic_DNA"/>
</dbReference>
<evidence type="ECO:0000313" key="6">
    <source>
        <dbReference type="EMBL" id="MBC3888299.1"/>
    </source>
</evidence>
<feature type="transmembrane region" description="Helical" evidence="5">
    <location>
        <begin position="87"/>
        <end position="115"/>
    </location>
</feature>
<evidence type="ECO:0000256" key="2">
    <source>
        <dbReference type="ARBA" id="ARBA00022692"/>
    </source>
</evidence>
<keyword evidence="3 5" id="KW-1133">Transmembrane helix</keyword>
<evidence type="ECO:0000256" key="3">
    <source>
        <dbReference type="ARBA" id="ARBA00022989"/>
    </source>
</evidence>
<keyword evidence="2 5" id="KW-0812">Transmembrane</keyword>
<feature type="transmembrane region" description="Helical" evidence="5">
    <location>
        <begin position="255"/>
        <end position="273"/>
    </location>
</feature>
<feature type="transmembrane region" description="Helical" evidence="5">
    <location>
        <begin position="325"/>
        <end position="355"/>
    </location>
</feature>
<dbReference type="OrthoDB" id="2729535at2"/>
<dbReference type="Gene3D" id="1.10.3080.10">
    <property type="entry name" value="Clc chloride channel"/>
    <property type="match status" value="1"/>
</dbReference>
<evidence type="ECO:0000313" key="7">
    <source>
        <dbReference type="Proteomes" id="UP000616595"/>
    </source>
</evidence>
<dbReference type="InterPro" id="IPR001807">
    <property type="entry name" value="ClC"/>
</dbReference>
<dbReference type="InterPro" id="IPR014743">
    <property type="entry name" value="Cl-channel_core"/>
</dbReference>
<evidence type="ECO:0000256" key="5">
    <source>
        <dbReference type="SAM" id="Phobius"/>
    </source>
</evidence>